<name>A0A7Z8Y5B7_9CAUL</name>
<gene>
    <name evidence="2" type="ORF">BREV_BREV_02567</name>
</gene>
<feature type="transmembrane region" description="Helical" evidence="1">
    <location>
        <begin position="31"/>
        <end position="47"/>
    </location>
</feature>
<dbReference type="AlphaFoldDB" id="A0A7Z8Y5B7"/>
<comment type="caution">
    <text evidence="2">The sequence shown here is derived from an EMBL/GenBank/DDBJ whole genome shotgun (WGS) entry which is preliminary data.</text>
</comment>
<sequence length="76" mass="8392">MITELKVYLGLCVGMTVILAGLTIWRPDADVQMALIVVPFVILAALARSNLQLAKRIEALEGRQRVGELERAESRT</sequence>
<keyword evidence="1" id="KW-0472">Membrane</keyword>
<accession>A0A7Z8Y5B7</accession>
<dbReference type="RefSeq" id="WP_154726554.1">
    <property type="nucleotide sequence ID" value="NZ_UXHF01000061.1"/>
</dbReference>
<organism evidence="2 3">
    <name type="scientific">Brevundimonas mediterranea</name>
    <dbReference type="NCBI Taxonomy" id="74329"/>
    <lineage>
        <taxon>Bacteria</taxon>
        <taxon>Pseudomonadati</taxon>
        <taxon>Pseudomonadota</taxon>
        <taxon>Alphaproteobacteria</taxon>
        <taxon>Caulobacterales</taxon>
        <taxon>Caulobacteraceae</taxon>
        <taxon>Brevundimonas</taxon>
    </lineage>
</organism>
<keyword evidence="1" id="KW-1133">Transmembrane helix</keyword>
<keyword evidence="1" id="KW-0812">Transmembrane</keyword>
<feature type="transmembrane region" description="Helical" evidence="1">
    <location>
        <begin position="7"/>
        <end position="25"/>
    </location>
</feature>
<proteinExistence type="predicted"/>
<reference evidence="2 3" key="1">
    <citation type="submission" date="2018-11" db="EMBL/GenBank/DDBJ databases">
        <authorList>
            <person name="Peiro R."/>
            <person name="Begona"/>
            <person name="Cbmso G."/>
            <person name="Lopez M."/>
            <person name="Gonzalez S."/>
            <person name="Sacristan E."/>
            <person name="Castillo E."/>
        </authorList>
    </citation>
    <scope>NUCLEOTIDE SEQUENCE [LARGE SCALE GENOMIC DNA]</scope>
    <source>
        <strain evidence="2">Brev_genome</strain>
    </source>
</reference>
<evidence type="ECO:0000256" key="1">
    <source>
        <dbReference type="SAM" id="Phobius"/>
    </source>
</evidence>
<evidence type="ECO:0000313" key="2">
    <source>
        <dbReference type="EMBL" id="VDC51216.1"/>
    </source>
</evidence>
<evidence type="ECO:0000313" key="3">
    <source>
        <dbReference type="Proteomes" id="UP000289220"/>
    </source>
</evidence>
<dbReference type="Proteomes" id="UP000289220">
    <property type="component" value="Unassembled WGS sequence"/>
</dbReference>
<keyword evidence="3" id="KW-1185">Reference proteome</keyword>
<protein>
    <submittedName>
        <fullName evidence="2">Uncharacterized protein</fullName>
    </submittedName>
</protein>
<dbReference type="EMBL" id="UXHF01000061">
    <property type="protein sequence ID" value="VDC51216.1"/>
    <property type="molecule type" value="Genomic_DNA"/>
</dbReference>